<dbReference type="EMBL" id="AP017928">
    <property type="protein sequence ID" value="BBA36272.1"/>
    <property type="molecule type" value="Genomic_DNA"/>
</dbReference>
<evidence type="ECO:0000313" key="2">
    <source>
        <dbReference type="Proteomes" id="UP000266313"/>
    </source>
</evidence>
<proteinExistence type="predicted"/>
<keyword evidence="2" id="KW-1185">Reference proteome</keyword>
<dbReference type="KEGG" id="mmai:sS8_4342"/>
<dbReference type="RefSeq" id="WP_119631474.1">
    <property type="nucleotide sequence ID" value="NZ_AP017928.1"/>
</dbReference>
<sequence>MQKAIAARSAKDCRHLDPLAFPDLPVTLDRRPSFGRPFDGAQYSLPPVVKEALIKLLPYMPFDRLGRAFDKPVLSLSKGLS</sequence>
<dbReference type="Proteomes" id="UP000266313">
    <property type="component" value="Chromosome"/>
</dbReference>
<evidence type="ECO:0000313" key="1">
    <source>
        <dbReference type="EMBL" id="BBA36272.1"/>
    </source>
</evidence>
<name>A0A250KXE4_9GAMM</name>
<gene>
    <name evidence="1" type="ORF">sS8_4342</name>
</gene>
<organism evidence="1 2">
    <name type="scientific">Methylocaldum marinum</name>
    <dbReference type="NCBI Taxonomy" id="1432792"/>
    <lineage>
        <taxon>Bacteria</taxon>
        <taxon>Pseudomonadati</taxon>
        <taxon>Pseudomonadota</taxon>
        <taxon>Gammaproteobacteria</taxon>
        <taxon>Methylococcales</taxon>
        <taxon>Methylococcaceae</taxon>
        <taxon>Methylocaldum</taxon>
    </lineage>
</organism>
<accession>A0A250KXE4</accession>
<protein>
    <submittedName>
        <fullName evidence="1">Synphilin-1</fullName>
    </submittedName>
</protein>
<reference evidence="1 2" key="1">
    <citation type="submission" date="2016-12" db="EMBL/GenBank/DDBJ databases">
        <title>Genome sequencing of Methylocaldum marinum.</title>
        <authorList>
            <person name="Takeuchi M."/>
            <person name="Kamagata Y."/>
            <person name="Hiraoka S."/>
            <person name="Oshima K."/>
            <person name="Hattori M."/>
            <person name="Iwasaki W."/>
        </authorList>
    </citation>
    <scope>NUCLEOTIDE SEQUENCE [LARGE SCALE GENOMIC DNA]</scope>
    <source>
        <strain evidence="1 2">S8</strain>
    </source>
</reference>
<dbReference type="AlphaFoldDB" id="A0A250KXE4"/>